<reference evidence="3 4" key="2">
    <citation type="submission" date="2019-01" db="EMBL/GenBank/DDBJ databases">
        <title>Tautonia sociabilis, a novel thermotolerant planctomycete of Isosphaeraceae family, isolated from a 4000 m deep subterranean habitat.</title>
        <authorList>
            <person name="Kovaleva O.L."/>
            <person name="Elcheninov A.G."/>
            <person name="Van Heerden E."/>
            <person name="Toshchakov S.V."/>
            <person name="Novikov A."/>
            <person name="Bonch-Osmolovskaya E.A."/>
            <person name="Kublanov I.V."/>
        </authorList>
    </citation>
    <scope>NUCLEOTIDE SEQUENCE [LARGE SCALE GENOMIC DNA]</scope>
    <source>
        <strain evidence="3 4">GM2012</strain>
    </source>
</reference>
<feature type="region of interest" description="Disordered" evidence="1">
    <location>
        <begin position="1"/>
        <end position="23"/>
    </location>
</feature>
<organism evidence="3 4">
    <name type="scientific">Tautonia sociabilis</name>
    <dbReference type="NCBI Taxonomy" id="2080755"/>
    <lineage>
        <taxon>Bacteria</taxon>
        <taxon>Pseudomonadati</taxon>
        <taxon>Planctomycetota</taxon>
        <taxon>Planctomycetia</taxon>
        <taxon>Isosphaerales</taxon>
        <taxon>Isosphaeraceae</taxon>
        <taxon>Tautonia</taxon>
    </lineage>
</organism>
<gene>
    <name evidence="3" type="ORF">TsocGM_18845</name>
</gene>
<evidence type="ECO:0000259" key="2">
    <source>
        <dbReference type="Pfam" id="PF05685"/>
    </source>
</evidence>
<dbReference type="SUPFAM" id="SSF52980">
    <property type="entry name" value="Restriction endonuclease-like"/>
    <property type="match status" value="1"/>
</dbReference>
<proteinExistence type="predicted"/>
<protein>
    <submittedName>
        <fullName evidence="3">Uma2 family endonuclease</fullName>
    </submittedName>
</protein>
<feature type="domain" description="Putative restriction endonuclease" evidence="2">
    <location>
        <begin position="21"/>
        <end position="154"/>
    </location>
</feature>
<dbReference type="Proteomes" id="UP000280296">
    <property type="component" value="Unassembled WGS sequence"/>
</dbReference>
<name>A0A432MFR1_9BACT</name>
<evidence type="ECO:0000256" key="1">
    <source>
        <dbReference type="SAM" id="MobiDB-lite"/>
    </source>
</evidence>
<feature type="region of interest" description="Disordered" evidence="1">
    <location>
        <begin position="190"/>
        <end position="223"/>
    </location>
</feature>
<keyword evidence="3" id="KW-0255">Endonuclease</keyword>
<dbReference type="Gene3D" id="3.90.1570.10">
    <property type="entry name" value="tt1808, chain A"/>
    <property type="match status" value="1"/>
</dbReference>
<evidence type="ECO:0000313" key="3">
    <source>
        <dbReference type="EMBL" id="RUL85269.1"/>
    </source>
</evidence>
<dbReference type="Pfam" id="PF05685">
    <property type="entry name" value="Uma2"/>
    <property type="match status" value="1"/>
</dbReference>
<dbReference type="CDD" id="cd06260">
    <property type="entry name" value="DUF820-like"/>
    <property type="match status" value="1"/>
</dbReference>
<dbReference type="AlphaFoldDB" id="A0A432MFR1"/>
<dbReference type="EMBL" id="RYZH01000041">
    <property type="protein sequence ID" value="RUL85269.1"/>
    <property type="molecule type" value="Genomic_DNA"/>
</dbReference>
<reference evidence="3 4" key="1">
    <citation type="submission" date="2018-12" db="EMBL/GenBank/DDBJ databases">
        <authorList>
            <person name="Toschakov S.V."/>
        </authorList>
    </citation>
    <scope>NUCLEOTIDE SEQUENCE [LARGE SCALE GENOMIC DNA]</scope>
    <source>
        <strain evidence="3 4">GM2012</strain>
    </source>
</reference>
<dbReference type="PANTHER" id="PTHR33352">
    <property type="entry name" value="SLR1095 PROTEIN"/>
    <property type="match status" value="1"/>
</dbReference>
<dbReference type="RefSeq" id="WP_126727014.1">
    <property type="nucleotide sequence ID" value="NZ_RYZH01000041.1"/>
</dbReference>
<dbReference type="InterPro" id="IPR008538">
    <property type="entry name" value="Uma2"/>
</dbReference>
<dbReference type="InterPro" id="IPR012296">
    <property type="entry name" value="Nuclease_put_TT1808"/>
</dbReference>
<keyword evidence="3" id="KW-0378">Hydrolase</keyword>
<comment type="caution">
    <text evidence="3">The sequence shown here is derived from an EMBL/GenBank/DDBJ whole genome shotgun (WGS) entry which is preliminary data.</text>
</comment>
<evidence type="ECO:0000313" key="4">
    <source>
        <dbReference type="Proteomes" id="UP000280296"/>
    </source>
</evidence>
<sequence length="240" mass="27513">MATSPRLRPIDYPTSDGKPMAETDRHRRLMMDLIETLEERYADDPGVYVSGDLLLFYEEGNKRRHVAPDVFVTFGIPKRARDHDLLWLEGKGPDVVIEVTSKTTRREDQTKKRTLYQDVLRVPEYFQIDPTEDDLKPPFQGHRLVDGAYVPIDPVNGRLPSAALGLLLERDGAHLHLIDPATGLRLLTPRERAEEEHRHRLEADRKRAEAEARAAEAEAENDRLRRELEELRRTLGRGGA</sequence>
<keyword evidence="3" id="KW-0540">Nuclease</keyword>
<dbReference type="InterPro" id="IPR011335">
    <property type="entry name" value="Restrct_endonuc-II-like"/>
</dbReference>
<dbReference type="OrthoDB" id="274412at2"/>
<dbReference type="PANTHER" id="PTHR33352:SF2">
    <property type="entry name" value="SLL0995 PROTEIN"/>
    <property type="match status" value="1"/>
</dbReference>
<keyword evidence="4" id="KW-1185">Reference proteome</keyword>
<dbReference type="GO" id="GO:0004519">
    <property type="term" value="F:endonuclease activity"/>
    <property type="evidence" value="ECO:0007669"/>
    <property type="project" value="UniProtKB-KW"/>
</dbReference>
<accession>A0A432MFR1</accession>